<accession>A0A0D7W2W0</accession>
<dbReference type="STRING" id="1382798.PK35_11295"/>
<dbReference type="GO" id="GO:0015562">
    <property type="term" value="F:efflux transmembrane transporter activity"/>
    <property type="evidence" value="ECO:0007669"/>
    <property type="project" value="InterPro"/>
</dbReference>
<reference evidence="9 11" key="1">
    <citation type="journal article" date="2015" name="Antonie Van Leeuwenhoek">
        <title>Tamlana nanhaiensis sp. nov., isolated from surface seawater collected from the South China Sea.</title>
        <authorList>
            <person name="Liu X."/>
            <person name="Lai Q."/>
            <person name="Du Y."/>
            <person name="Li G."/>
            <person name="Sun F."/>
            <person name="Shao Z."/>
        </authorList>
    </citation>
    <scope>NUCLEOTIDE SEQUENCE [LARGE SCALE GENOMIC DNA]</scope>
    <source>
        <strain evidence="9 11">FHC16</strain>
    </source>
</reference>
<protein>
    <submittedName>
        <fullName evidence="9">Transporter</fullName>
    </submittedName>
</protein>
<evidence type="ECO:0000313" key="10">
    <source>
        <dbReference type="EMBL" id="KJD32344.1"/>
    </source>
</evidence>
<dbReference type="GO" id="GO:0015288">
    <property type="term" value="F:porin activity"/>
    <property type="evidence" value="ECO:0007669"/>
    <property type="project" value="TreeGrafter"/>
</dbReference>
<evidence type="ECO:0000256" key="8">
    <source>
        <dbReference type="SAM" id="SignalP"/>
    </source>
</evidence>
<comment type="caution">
    <text evidence="9">The sequence shown here is derived from an EMBL/GenBank/DDBJ whole genome shotgun (WGS) entry which is preliminary data.</text>
</comment>
<evidence type="ECO:0000256" key="3">
    <source>
        <dbReference type="ARBA" id="ARBA00022448"/>
    </source>
</evidence>
<dbReference type="GO" id="GO:1990281">
    <property type="term" value="C:efflux pump complex"/>
    <property type="evidence" value="ECO:0007669"/>
    <property type="project" value="TreeGrafter"/>
</dbReference>
<sequence length="441" mass="49466">MKSMKIKLFLISVGLGLQSLVAQEVLSPDQAVSLALEHNYGIKIANNTVEVAKNNTSILNSGYLPTVTGNAGASINKQNSEGQLANGETRVANGAETRNYNASINLNYTLFDGLGREYNYKQLKETQQLTELQARETIENTVLQLFTVYYSVAELNENTQAILQTLEISKERLVRAQYQFDYGQDTKLGVLNAEVDVNNDSINLMNSKQQLQNFKRDLNLVLGNSLTDDFNVDTTIDFNELIDKATLFDRAKQYNASLMQINKNIEINSLIVKLEKSAYLPIIGLTGSYGWNETSNNSPLAFALQNTSTGVSGGVSLTWNLFDGGTTITRVKNAKLNLETQNIQKEEYLVTLERDFNNAWDDYQNKLNIFKLQEANIKTSQNNFDRTEEKFKLGQLNSIEFRQAQINLLNAELTRNQAKYAAKIAELELLKISGEILNISF</sequence>
<dbReference type="PANTHER" id="PTHR30026:SF20">
    <property type="entry name" value="OUTER MEMBRANE PROTEIN TOLC"/>
    <property type="match status" value="1"/>
</dbReference>
<dbReference type="PANTHER" id="PTHR30026">
    <property type="entry name" value="OUTER MEMBRANE PROTEIN TOLC"/>
    <property type="match status" value="1"/>
</dbReference>
<evidence type="ECO:0000256" key="7">
    <source>
        <dbReference type="ARBA" id="ARBA00023237"/>
    </source>
</evidence>
<organism evidence="9 11">
    <name type="scientific">Neotamlana nanhaiensis</name>
    <dbReference type="NCBI Taxonomy" id="1382798"/>
    <lineage>
        <taxon>Bacteria</taxon>
        <taxon>Pseudomonadati</taxon>
        <taxon>Bacteroidota</taxon>
        <taxon>Flavobacteriia</taxon>
        <taxon>Flavobacteriales</taxon>
        <taxon>Flavobacteriaceae</taxon>
        <taxon>Neotamlana</taxon>
    </lineage>
</organism>
<dbReference type="Proteomes" id="UP000032361">
    <property type="component" value="Unassembled WGS sequence"/>
</dbReference>
<dbReference type="EMBL" id="JTDV01000010">
    <property type="protein sequence ID" value="KJD32182.1"/>
    <property type="molecule type" value="Genomic_DNA"/>
</dbReference>
<dbReference type="EMBL" id="JTDV01000010">
    <property type="protein sequence ID" value="KJD32344.1"/>
    <property type="molecule type" value="Genomic_DNA"/>
</dbReference>
<keyword evidence="3" id="KW-0813">Transport</keyword>
<keyword evidence="5" id="KW-0812">Transmembrane</keyword>
<evidence type="ECO:0000313" key="9">
    <source>
        <dbReference type="EMBL" id="KJD32182.1"/>
    </source>
</evidence>
<dbReference type="SUPFAM" id="SSF56954">
    <property type="entry name" value="Outer membrane efflux proteins (OEP)"/>
    <property type="match status" value="1"/>
</dbReference>
<keyword evidence="11" id="KW-1185">Reference proteome</keyword>
<dbReference type="Gene3D" id="1.20.1600.10">
    <property type="entry name" value="Outer membrane efflux proteins (OEP)"/>
    <property type="match status" value="1"/>
</dbReference>
<keyword evidence="7" id="KW-0998">Cell outer membrane</keyword>
<proteinExistence type="inferred from homology"/>
<evidence type="ECO:0000313" key="11">
    <source>
        <dbReference type="Proteomes" id="UP000032361"/>
    </source>
</evidence>
<evidence type="ECO:0000256" key="5">
    <source>
        <dbReference type="ARBA" id="ARBA00022692"/>
    </source>
</evidence>
<evidence type="ECO:0000256" key="4">
    <source>
        <dbReference type="ARBA" id="ARBA00022452"/>
    </source>
</evidence>
<keyword evidence="8" id="KW-0732">Signal</keyword>
<evidence type="ECO:0000256" key="6">
    <source>
        <dbReference type="ARBA" id="ARBA00023136"/>
    </source>
</evidence>
<keyword evidence="6" id="KW-0472">Membrane</keyword>
<evidence type="ECO:0000256" key="1">
    <source>
        <dbReference type="ARBA" id="ARBA00004442"/>
    </source>
</evidence>
<comment type="similarity">
    <text evidence="2">Belongs to the outer membrane factor (OMF) (TC 1.B.17) family.</text>
</comment>
<comment type="subcellular location">
    <subcellularLocation>
        <location evidence="1">Cell outer membrane</location>
    </subcellularLocation>
</comment>
<dbReference type="PATRIC" id="fig|1382798.3.peg.815"/>
<keyword evidence="4" id="KW-1134">Transmembrane beta strand</keyword>
<evidence type="ECO:0000256" key="2">
    <source>
        <dbReference type="ARBA" id="ARBA00007613"/>
    </source>
</evidence>
<dbReference type="Pfam" id="PF02321">
    <property type="entry name" value="OEP"/>
    <property type="match status" value="2"/>
</dbReference>
<feature type="signal peptide" evidence="8">
    <location>
        <begin position="1"/>
        <end position="22"/>
    </location>
</feature>
<dbReference type="AlphaFoldDB" id="A0A0D7W2W0"/>
<dbReference type="InterPro" id="IPR051906">
    <property type="entry name" value="TolC-like"/>
</dbReference>
<name>A0A0D7W2W0_9FLAO</name>
<dbReference type="GO" id="GO:0009279">
    <property type="term" value="C:cell outer membrane"/>
    <property type="evidence" value="ECO:0007669"/>
    <property type="project" value="UniProtKB-SubCell"/>
</dbReference>
<gene>
    <name evidence="9" type="ORF">PK35_11295</name>
    <name evidence="10" type="ORF">PK35_12180</name>
</gene>
<dbReference type="InterPro" id="IPR003423">
    <property type="entry name" value="OMP_efflux"/>
</dbReference>
<feature type="chain" id="PRO_5007398009" evidence="8">
    <location>
        <begin position="23"/>
        <end position="441"/>
    </location>
</feature>